<evidence type="ECO:0000313" key="2">
    <source>
        <dbReference type="EMBL" id="MPC60675.1"/>
    </source>
</evidence>
<accession>A0A5B7GTH4</accession>
<proteinExistence type="predicted"/>
<protein>
    <submittedName>
        <fullName evidence="2">Uncharacterized protein</fullName>
    </submittedName>
</protein>
<keyword evidence="3" id="KW-1185">Reference proteome</keyword>
<gene>
    <name evidence="2" type="ORF">E2C01_054731</name>
</gene>
<organism evidence="2 3">
    <name type="scientific">Portunus trituberculatus</name>
    <name type="common">Swimming crab</name>
    <name type="synonym">Neptunus trituberculatus</name>
    <dbReference type="NCBI Taxonomy" id="210409"/>
    <lineage>
        <taxon>Eukaryota</taxon>
        <taxon>Metazoa</taxon>
        <taxon>Ecdysozoa</taxon>
        <taxon>Arthropoda</taxon>
        <taxon>Crustacea</taxon>
        <taxon>Multicrustacea</taxon>
        <taxon>Malacostraca</taxon>
        <taxon>Eumalacostraca</taxon>
        <taxon>Eucarida</taxon>
        <taxon>Decapoda</taxon>
        <taxon>Pleocyemata</taxon>
        <taxon>Brachyura</taxon>
        <taxon>Eubrachyura</taxon>
        <taxon>Portunoidea</taxon>
        <taxon>Portunidae</taxon>
        <taxon>Portuninae</taxon>
        <taxon>Portunus</taxon>
    </lineage>
</organism>
<evidence type="ECO:0000313" key="3">
    <source>
        <dbReference type="Proteomes" id="UP000324222"/>
    </source>
</evidence>
<sequence>MTCKLRSAQHPLLSLHSHRRGTRPPASANTRRAPQRATRRLSSVSERKKGAGESASKHAAKTQHGVLSYAFCDSCRAGDGVGEEGWSRGLSGVREWGGSVWDGREAGRLDRGSDKASK</sequence>
<dbReference type="Proteomes" id="UP000324222">
    <property type="component" value="Unassembled WGS sequence"/>
</dbReference>
<dbReference type="AlphaFoldDB" id="A0A5B7GTH4"/>
<name>A0A5B7GTH4_PORTR</name>
<reference evidence="2 3" key="1">
    <citation type="submission" date="2019-05" db="EMBL/GenBank/DDBJ databases">
        <title>Another draft genome of Portunus trituberculatus and its Hox gene families provides insights of decapod evolution.</title>
        <authorList>
            <person name="Jeong J.-H."/>
            <person name="Song I."/>
            <person name="Kim S."/>
            <person name="Choi T."/>
            <person name="Kim D."/>
            <person name="Ryu S."/>
            <person name="Kim W."/>
        </authorList>
    </citation>
    <scope>NUCLEOTIDE SEQUENCE [LARGE SCALE GENOMIC DNA]</scope>
    <source>
        <tissue evidence="2">Muscle</tissue>
    </source>
</reference>
<dbReference type="EMBL" id="VSRR010017783">
    <property type="protein sequence ID" value="MPC60675.1"/>
    <property type="molecule type" value="Genomic_DNA"/>
</dbReference>
<feature type="region of interest" description="Disordered" evidence="1">
    <location>
        <begin position="1"/>
        <end position="61"/>
    </location>
</feature>
<evidence type="ECO:0000256" key="1">
    <source>
        <dbReference type="SAM" id="MobiDB-lite"/>
    </source>
</evidence>
<comment type="caution">
    <text evidence="2">The sequence shown here is derived from an EMBL/GenBank/DDBJ whole genome shotgun (WGS) entry which is preliminary data.</text>
</comment>